<sequence length="205" mass="23172">MALVLIPPSFFLAAPRLWFLFVYRTAIIHSCSWRKRGREGSMCRGSVHTARQPRDSILITAQRRKGAAASLALSLSRTRTRTALPLGLAVASLAERYRRHTAEVTGRQLPGSLAPIRGRARGFASTTRERDRGRGRPEPRRRSTRQPPAMCKLKFTKERVGCYLLVILVIVLIIGVLFGLGVFRHGYDRIKDLGRNHTCFDCNRY</sequence>
<dbReference type="Proteomes" id="UP000823388">
    <property type="component" value="Chromosome 7N"/>
</dbReference>
<evidence type="ECO:0000256" key="1">
    <source>
        <dbReference type="SAM" id="MobiDB-lite"/>
    </source>
</evidence>
<protein>
    <submittedName>
        <fullName evidence="3">Uncharacterized protein</fullName>
    </submittedName>
</protein>
<keyword evidence="2" id="KW-1133">Transmembrane helix</keyword>
<gene>
    <name evidence="3" type="ORF">PVAP13_7NG240017</name>
</gene>
<proteinExistence type="predicted"/>
<comment type="caution">
    <text evidence="3">The sequence shown here is derived from an EMBL/GenBank/DDBJ whole genome shotgun (WGS) entry which is preliminary data.</text>
</comment>
<evidence type="ECO:0000313" key="4">
    <source>
        <dbReference type="Proteomes" id="UP000823388"/>
    </source>
</evidence>
<evidence type="ECO:0000313" key="3">
    <source>
        <dbReference type="EMBL" id="KAG2566823.1"/>
    </source>
</evidence>
<evidence type="ECO:0000256" key="2">
    <source>
        <dbReference type="SAM" id="Phobius"/>
    </source>
</evidence>
<keyword evidence="2" id="KW-0812">Transmembrane</keyword>
<feature type="transmembrane region" description="Helical" evidence="2">
    <location>
        <begin position="6"/>
        <end position="26"/>
    </location>
</feature>
<keyword evidence="4" id="KW-1185">Reference proteome</keyword>
<organism evidence="3 4">
    <name type="scientific">Panicum virgatum</name>
    <name type="common">Blackwell switchgrass</name>
    <dbReference type="NCBI Taxonomy" id="38727"/>
    <lineage>
        <taxon>Eukaryota</taxon>
        <taxon>Viridiplantae</taxon>
        <taxon>Streptophyta</taxon>
        <taxon>Embryophyta</taxon>
        <taxon>Tracheophyta</taxon>
        <taxon>Spermatophyta</taxon>
        <taxon>Magnoliopsida</taxon>
        <taxon>Liliopsida</taxon>
        <taxon>Poales</taxon>
        <taxon>Poaceae</taxon>
        <taxon>PACMAD clade</taxon>
        <taxon>Panicoideae</taxon>
        <taxon>Panicodae</taxon>
        <taxon>Paniceae</taxon>
        <taxon>Panicinae</taxon>
        <taxon>Panicum</taxon>
        <taxon>Panicum sect. Hiantes</taxon>
    </lineage>
</organism>
<feature type="transmembrane region" description="Helical" evidence="2">
    <location>
        <begin position="160"/>
        <end position="183"/>
    </location>
</feature>
<name>A0A8T0PY09_PANVG</name>
<keyword evidence="2" id="KW-0472">Membrane</keyword>
<accession>A0A8T0PY09</accession>
<feature type="compositionally biased region" description="Basic and acidic residues" evidence="1">
    <location>
        <begin position="127"/>
        <end position="141"/>
    </location>
</feature>
<reference evidence="3" key="1">
    <citation type="submission" date="2020-05" db="EMBL/GenBank/DDBJ databases">
        <title>WGS assembly of Panicum virgatum.</title>
        <authorList>
            <person name="Lovell J.T."/>
            <person name="Jenkins J."/>
            <person name="Shu S."/>
            <person name="Juenger T.E."/>
            <person name="Schmutz J."/>
        </authorList>
    </citation>
    <scope>NUCLEOTIDE SEQUENCE</scope>
    <source>
        <strain evidence="3">AP13</strain>
    </source>
</reference>
<dbReference type="AlphaFoldDB" id="A0A8T0PY09"/>
<dbReference type="EMBL" id="CM029050">
    <property type="protein sequence ID" value="KAG2566823.1"/>
    <property type="molecule type" value="Genomic_DNA"/>
</dbReference>
<feature type="region of interest" description="Disordered" evidence="1">
    <location>
        <begin position="120"/>
        <end position="148"/>
    </location>
</feature>